<keyword evidence="2" id="KW-1185">Reference proteome</keyword>
<reference evidence="1 2" key="1">
    <citation type="submission" date="2016-04" db="EMBL/GenBank/DDBJ databases">
        <authorList>
            <person name="Evans L.H."/>
            <person name="Alamgir A."/>
            <person name="Owens N."/>
            <person name="Weber N.D."/>
            <person name="Virtaneva K."/>
            <person name="Barbian K."/>
            <person name="Babar A."/>
            <person name="Rosenke K."/>
        </authorList>
    </citation>
    <scope>NUCLEOTIDE SEQUENCE [LARGE SCALE GENOMIC DNA]</scope>
    <source>
        <strain evidence="1 2">LMa1</strain>
    </source>
</reference>
<protein>
    <recommendedName>
        <fullName evidence="3">Transposase</fullName>
    </recommendedName>
</protein>
<dbReference type="OrthoDB" id="1980949at2"/>
<evidence type="ECO:0000313" key="1">
    <source>
        <dbReference type="EMBL" id="OAT79813.1"/>
    </source>
</evidence>
<evidence type="ECO:0000313" key="2">
    <source>
        <dbReference type="Proteomes" id="UP000078532"/>
    </source>
</evidence>
<organism evidence="1 2">
    <name type="scientific">Desulfotomaculum copahuensis</name>
    <dbReference type="NCBI Taxonomy" id="1838280"/>
    <lineage>
        <taxon>Bacteria</taxon>
        <taxon>Bacillati</taxon>
        <taxon>Bacillota</taxon>
        <taxon>Clostridia</taxon>
        <taxon>Eubacteriales</taxon>
        <taxon>Desulfotomaculaceae</taxon>
        <taxon>Desulfotomaculum</taxon>
    </lineage>
</organism>
<dbReference type="AlphaFoldDB" id="A0A1B7LBE9"/>
<comment type="caution">
    <text evidence="1">The sequence shown here is derived from an EMBL/GenBank/DDBJ whole genome shotgun (WGS) entry which is preliminary data.</text>
</comment>
<dbReference type="EMBL" id="LYVF01000192">
    <property type="protein sequence ID" value="OAT79813.1"/>
    <property type="molecule type" value="Genomic_DNA"/>
</dbReference>
<dbReference type="Proteomes" id="UP000078532">
    <property type="component" value="Unassembled WGS sequence"/>
</dbReference>
<sequence length="139" mass="15739">MDVEELLKRMRKMAAGLKSLSRDEFRQLVAWVLHIFRAKYPKALHEEVACMMEEANPWEVETVIMNLEPALDEMQERAILKGKLEGLREGKLAGLKEGELKGKLAVARAALRKGFSVDDVAGITGLNREEVFKLKSDMQ</sequence>
<dbReference type="STRING" id="1838280.A6M21_15310"/>
<evidence type="ECO:0008006" key="3">
    <source>
        <dbReference type="Google" id="ProtNLM"/>
    </source>
</evidence>
<accession>A0A1B7LBE9</accession>
<gene>
    <name evidence="1" type="ORF">A6M21_15310</name>
</gene>
<proteinExistence type="predicted"/>
<dbReference type="RefSeq" id="WP_066671016.1">
    <property type="nucleotide sequence ID" value="NZ_LYVF01000192.1"/>
</dbReference>
<name>A0A1B7LBE9_9FIRM</name>